<dbReference type="SUPFAM" id="SSF53067">
    <property type="entry name" value="Actin-like ATPase domain"/>
    <property type="match status" value="1"/>
</dbReference>
<dbReference type="InterPro" id="IPR043129">
    <property type="entry name" value="ATPase_NBD"/>
</dbReference>
<name>A0AA36FSZ6_9BILA</name>
<dbReference type="EMBL" id="CATQJA010001142">
    <property type="protein sequence ID" value="CAJ0565975.1"/>
    <property type="molecule type" value="Genomic_DNA"/>
</dbReference>
<feature type="region of interest" description="Disordered" evidence="4">
    <location>
        <begin position="579"/>
        <end position="599"/>
    </location>
</feature>
<accession>A0AA36FSZ6</accession>
<dbReference type="GO" id="GO:0140662">
    <property type="term" value="F:ATP-dependent protein folding chaperone"/>
    <property type="evidence" value="ECO:0007669"/>
    <property type="project" value="InterPro"/>
</dbReference>
<dbReference type="InterPro" id="IPR013126">
    <property type="entry name" value="Hsp_70_fam"/>
</dbReference>
<comment type="caution">
    <text evidence="5">The sequence shown here is derived from an EMBL/GenBank/DDBJ whole genome shotgun (WGS) entry which is preliminary data.</text>
</comment>
<dbReference type="GO" id="GO:0034663">
    <property type="term" value="C:endoplasmic reticulum chaperone complex"/>
    <property type="evidence" value="ECO:0007669"/>
    <property type="project" value="TreeGrafter"/>
</dbReference>
<feature type="compositionally biased region" description="Basic and acidic residues" evidence="4">
    <location>
        <begin position="623"/>
        <end position="635"/>
    </location>
</feature>
<dbReference type="FunFam" id="3.30.420.40:FF:000028">
    <property type="entry name" value="heat shock 70 kDa protein-like"/>
    <property type="match status" value="1"/>
</dbReference>
<feature type="non-terminal residue" evidence="5">
    <location>
        <position position="1"/>
    </location>
</feature>
<protein>
    <submittedName>
        <fullName evidence="5">Uncharacterized protein</fullName>
    </submittedName>
</protein>
<dbReference type="InterPro" id="IPR027417">
    <property type="entry name" value="P-loop_NTPase"/>
</dbReference>
<keyword evidence="6" id="KW-1185">Reference proteome</keyword>
<evidence type="ECO:0000256" key="1">
    <source>
        <dbReference type="ARBA" id="ARBA00007381"/>
    </source>
</evidence>
<feature type="region of interest" description="Disordered" evidence="4">
    <location>
        <begin position="616"/>
        <end position="635"/>
    </location>
</feature>
<dbReference type="PANTHER" id="PTHR45639">
    <property type="entry name" value="HSC70CB, ISOFORM G-RELATED"/>
    <property type="match status" value="1"/>
</dbReference>
<dbReference type="GO" id="GO:0030968">
    <property type="term" value="P:endoplasmic reticulum unfolded protein response"/>
    <property type="evidence" value="ECO:0007669"/>
    <property type="project" value="TreeGrafter"/>
</dbReference>
<dbReference type="PRINTS" id="PR00301">
    <property type="entry name" value="HEATSHOCK70"/>
</dbReference>
<sequence length="762" mass="85960">MSSPTPSAVVPPDYANVQNGFGAATAMQILYEIVEGEAYENLVLLDNLCEQIGPRPGTFDTQAEIDESINYFSTSLLLSSIQIFNVSSKLDATDFDSLSTFINYSGMTGTSVNQHIIFLIRDAMLNTGLSPDFLSNIRDGALNSPALLGLIDGVFNAFDRADTYLVPPPQPVVRSKDIEIFAKECGRQFLTCLSGVTDFVIAQLRPKCILGQPLDGPSFRECAKEIFEKSRSKAKNRIGSFFDGWRQLLHERARNAALSRYEELWRAESHEVKKPEAFDHRAEMILRASMKAYAAEPTPDDSSKFAVAEKFRQELKAKNEARSLVNSKLYEKETLGGAVDAGLRAYDIVVQPLLNDFFEEVTAGAAVDAHNQGQIAAIEAFDRETTPFLHEYYGQIRENRERLVALLENKLTDLRHGNALNWIRIRGLNFVEGGISQYKLYLQEATSTVAEEKDIDAAIKSARLRLQQWIAEEEETILHSFLQEQPHLDPEMTRKHFQTIRDKGLSRALTSCDEDFQERISFAIAVQQKDAMMQQRLAELEDQRALWEEQAARLSADSQRLQNMKLATPQAKQRALQEAQHKEAEARQKRQLADKESERLTADLRASKRLLAERRESTRKKQLLNDRRRQEEAERRAVEAEELQKIAEGTRIQMATRLAMEKKVMNDTRLRYNKSEAALGIDLGTTYSAVAVFVGDEPVILPNEYGNRTTPSQVAFSEGKTLVGDAAKNQGTRNSGQTIYEIKRLMGRPFCDEHVKTITENC</sequence>
<keyword evidence="2" id="KW-0547">Nucleotide-binding</keyword>
<evidence type="ECO:0000256" key="4">
    <source>
        <dbReference type="SAM" id="MobiDB-lite"/>
    </source>
</evidence>
<reference evidence="5" key="1">
    <citation type="submission" date="2023-06" db="EMBL/GenBank/DDBJ databases">
        <authorList>
            <person name="Delattre M."/>
        </authorList>
    </citation>
    <scope>NUCLEOTIDE SEQUENCE</scope>
    <source>
        <strain evidence="5">AF72</strain>
    </source>
</reference>
<proteinExistence type="inferred from homology"/>
<dbReference type="Gene3D" id="3.40.50.300">
    <property type="entry name" value="P-loop containing nucleotide triphosphate hydrolases"/>
    <property type="match status" value="1"/>
</dbReference>
<keyword evidence="3" id="KW-0067">ATP-binding</keyword>
<organism evidence="5 6">
    <name type="scientific">Mesorhabditis spiculigera</name>
    <dbReference type="NCBI Taxonomy" id="96644"/>
    <lineage>
        <taxon>Eukaryota</taxon>
        <taxon>Metazoa</taxon>
        <taxon>Ecdysozoa</taxon>
        <taxon>Nematoda</taxon>
        <taxon>Chromadorea</taxon>
        <taxon>Rhabditida</taxon>
        <taxon>Rhabditina</taxon>
        <taxon>Rhabditomorpha</taxon>
        <taxon>Rhabditoidea</taxon>
        <taxon>Rhabditidae</taxon>
        <taxon>Mesorhabditinae</taxon>
        <taxon>Mesorhabditis</taxon>
    </lineage>
</organism>
<dbReference type="Proteomes" id="UP001177023">
    <property type="component" value="Unassembled WGS sequence"/>
</dbReference>
<dbReference type="InterPro" id="IPR018181">
    <property type="entry name" value="Heat_shock_70_CS"/>
</dbReference>
<gene>
    <name evidence="5" type="ORF">MSPICULIGERA_LOCUS4595</name>
</gene>
<dbReference type="PROSITE" id="PS00297">
    <property type="entry name" value="HSP70_1"/>
    <property type="match status" value="1"/>
</dbReference>
<dbReference type="Gene3D" id="3.30.420.40">
    <property type="match status" value="1"/>
</dbReference>
<evidence type="ECO:0000256" key="3">
    <source>
        <dbReference type="ARBA" id="ARBA00022840"/>
    </source>
</evidence>
<evidence type="ECO:0000313" key="5">
    <source>
        <dbReference type="EMBL" id="CAJ0565975.1"/>
    </source>
</evidence>
<evidence type="ECO:0000256" key="2">
    <source>
        <dbReference type="ARBA" id="ARBA00022741"/>
    </source>
</evidence>
<dbReference type="AlphaFoldDB" id="A0AA36FSZ6"/>
<comment type="similarity">
    <text evidence="1">Belongs to the heat shock protein 70 family.</text>
</comment>
<dbReference type="GO" id="GO:0005524">
    <property type="term" value="F:ATP binding"/>
    <property type="evidence" value="ECO:0007669"/>
    <property type="project" value="UniProtKB-KW"/>
</dbReference>
<dbReference type="PANTHER" id="PTHR45639:SF34">
    <property type="entry name" value="CHAPERONE PROTEIN DNAK"/>
    <property type="match status" value="1"/>
</dbReference>
<dbReference type="Pfam" id="PF00012">
    <property type="entry name" value="HSP70"/>
    <property type="match status" value="1"/>
</dbReference>
<evidence type="ECO:0000313" key="6">
    <source>
        <dbReference type="Proteomes" id="UP001177023"/>
    </source>
</evidence>